<dbReference type="EMBL" id="JASPKY010000273">
    <property type="protein sequence ID" value="KAK9711786.1"/>
    <property type="molecule type" value="Genomic_DNA"/>
</dbReference>
<name>A0AAW1K0N4_POPJA</name>
<dbReference type="SUPFAM" id="SSF50630">
    <property type="entry name" value="Acid proteases"/>
    <property type="match status" value="1"/>
</dbReference>
<comment type="caution">
    <text evidence="1">The sequence shown here is derived from an EMBL/GenBank/DDBJ whole genome shotgun (WGS) entry which is preliminary data.</text>
</comment>
<organism evidence="1 2">
    <name type="scientific">Popillia japonica</name>
    <name type="common">Japanese beetle</name>
    <dbReference type="NCBI Taxonomy" id="7064"/>
    <lineage>
        <taxon>Eukaryota</taxon>
        <taxon>Metazoa</taxon>
        <taxon>Ecdysozoa</taxon>
        <taxon>Arthropoda</taxon>
        <taxon>Hexapoda</taxon>
        <taxon>Insecta</taxon>
        <taxon>Pterygota</taxon>
        <taxon>Neoptera</taxon>
        <taxon>Endopterygota</taxon>
        <taxon>Coleoptera</taxon>
        <taxon>Polyphaga</taxon>
        <taxon>Scarabaeiformia</taxon>
        <taxon>Scarabaeidae</taxon>
        <taxon>Rutelinae</taxon>
        <taxon>Popillia</taxon>
    </lineage>
</organism>
<sequence length="144" mass="17015">MWHVKPFCEILQKRKRVKEVKQEDDSDSSSEFFIGNVNHKEGTWKEVIEIEGQKVKTKLDTGADVNIIPLQIFKRVNRQFRVWPADLRRMEYISTRYYLPYGLSDSQNLFEEEVEKRFGNIDNVIIYHDDMIISGATKQENDTA</sequence>
<dbReference type="InterPro" id="IPR043128">
    <property type="entry name" value="Rev_trsase/Diguanyl_cyclase"/>
</dbReference>
<proteinExistence type="predicted"/>
<evidence type="ECO:0000313" key="2">
    <source>
        <dbReference type="Proteomes" id="UP001458880"/>
    </source>
</evidence>
<evidence type="ECO:0000313" key="1">
    <source>
        <dbReference type="EMBL" id="KAK9711786.1"/>
    </source>
</evidence>
<dbReference type="Gene3D" id="3.30.70.270">
    <property type="match status" value="1"/>
</dbReference>
<dbReference type="AlphaFoldDB" id="A0AAW1K0N4"/>
<accession>A0AAW1K0N4</accession>
<dbReference type="Proteomes" id="UP001458880">
    <property type="component" value="Unassembled WGS sequence"/>
</dbReference>
<reference evidence="1 2" key="1">
    <citation type="journal article" date="2024" name="BMC Genomics">
        <title>De novo assembly and annotation of Popillia japonica's genome with initial clues to its potential as an invasive pest.</title>
        <authorList>
            <person name="Cucini C."/>
            <person name="Boschi S."/>
            <person name="Funari R."/>
            <person name="Cardaioli E."/>
            <person name="Iannotti N."/>
            <person name="Marturano G."/>
            <person name="Paoli F."/>
            <person name="Bruttini M."/>
            <person name="Carapelli A."/>
            <person name="Frati F."/>
            <person name="Nardi F."/>
        </authorList>
    </citation>
    <scope>NUCLEOTIDE SEQUENCE [LARGE SCALE GENOMIC DNA]</scope>
    <source>
        <strain evidence="1">DMR45628</strain>
    </source>
</reference>
<protein>
    <submittedName>
        <fullName evidence="1">Uncharacterized protein</fullName>
    </submittedName>
</protein>
<gene>
    <name evidence="1" type="ORF">QE152_g25265</name>
</gene>
<keyword evidence="2" id="KW-1185">Reference proteome</keyword>
<dbReference type="InterPro" id="IPR021109">
    <property type="entry name" value="Peptidase_aspartic_dom_sf"/>
</dbReference>